<comment type="caution">
    <text evidence="13">The sequence shown here is derived from an EMBL/GenBank/DDBJ whole genome shotgun (WGS) entry which is preliminary data.</text>
</comment>
<dbReference type="EMBL" id="WOTB01000015">
    <property type="protein sequence ID" value="NHN85339.1"/>
    <property type="molecule type" value="Genomic_DNA"/>
</dbReference>
<feature type="transmembrane region" description="Helical" evidence="11">
    <location>
        <begin position="31"/>
        <end position="51"/>
    </location>
</feature>
<evidence type="ECO:0000256" key="4">
    <source>
        <dbReference type="ARBA" id="ARBA00022475"/>
    </source>
</evidence>
<evidence type="ECO:0000256" key="6">
    <source>
        <dbReference type="ARBA" id="ARBA00022692"/>
    </source>
</evidence>
<evidence type="ECO:0000313" key="13">
    <source>
        <dbReference type="EMBL" id="NHN85339.1"/>
    </source>
</evidence>
<dbReference type="InterPro" id="IPR037682">
    <property type="entry name" value="TonB_C"/>
</dbReference>
<evidence type="ECO:0000256" key="7">
    <source>
        <dbReference type="ARBA" id="ARBA00022927"/>
    </source>
</evidence>
<name>A0ABX0JRA8_9PROT</name>
<dbReference type="Pfam" id="PF03544">
    <property type="entry name" value="TonB_C"/>
    <property type="match status" value="1"/>
</dbReference>
<proteinExistence type="inferred from homology"/>
<feature type="compositionally biased region" description="Pro residues" evidence="10">
    <location>
        <begin position="102"/>
        <end position="120"/>
    </location>
</feature>
<evidence type="ECO:0000259" key="12">
    <source>
        <dbReference type="PROSITE" id="PS52015"/>
    </source>
</evidence>
<gene>
    <name evidence="13" type="ORF">GOB93_11910</name>
</gene>
<evidence type="ECO:0000256" key="8">
    <source>
        <dbReference type="ARBA" id="ARBA00022989"/>
    </source>
</evidence>
<dbReference type="InterPro" id="IPR006260">
    <property type="entry name" value="TonB/TolA_C"/>
</dbReference>
<dbReference type="InterPro" id="IPR051045">
    <property type="entry name" value="TonB-dependent_transducer"/>
</dbReference>
<dbReference type="SUPFAM" id="SSF74653">
    <property type="entry name" value="TolA/TonB C-terminal domain"/>
    <property type="match status" value="1"/>
</dbReference>
<keyword evidence="3" id="KW-0813">Transport</keyword>
<reference evidence="13 14" key="1">
    <citation type="journal article" date="2020" name="Int. J. Syst. Evol. Microbiol.">
        <title>Novel acetic acid bacteria from cider fermentations: Acetobacter conturbans sp. nov. and Acetobacter fallax sp. nov.</title>
        <authorList>
            <person name="Sombolestani A.S."/>
            <person name="Cleenwerck I."/>
            <person name="Cnockaert M."/>
            <person name="Borremans W."/>
            <person name="Wieme A.D."/>
            <person name="De Vuyst L."/>
            <person name="Vandamme P."/>
        </authorList>
    </citation>
    <scope>NUCLEOTIDE SEQUENCE [LARGE SCALE GENOMIC DNA]</scope>
    <source>
        <strain evidence="13 14">LMG 30640</strain>
    </source>
</reference>
<evidence type="ECO:0000256" key="1">
    <source>
        <dbReference type="ARBA" id="ARBA00004383"/>
    </source>
</evidence>
<keyword evidence="4" id="KW-1003">Cell membrane</keyword>
<dbReference type="PANTHER" id="PTHR33446">
    <property type="entry name" value="PROTEIN TONB-RELATED"/>
    <property type="match status" value="1"/>
</dbReference>
<evidence type="ECO:0000256" key="10">
    <source>
        <dbReference type="SAM" id="MobiDB-lite"/>
    </source>
</evidence>
<sequence length="280" mass="29479">MADALPSDGIQSFRTRCVTGLRHEERQARQLWGASFAGVAISALVIVWYVGLPQPVIPVPAPPPAAIAIDLAPELAATSSTPTDSPPGPQQIQSQPVAAAETPPPVTAPLSPAPNPPVPVPKQDVHPVVRHKTRSVPAVRKVLPDKTPPAQQTTAPPSTDAPPSSVQTASAPGASSANQSHDPLTWQSALLARLERYKRYPAVAQGQHQEGTAMLRFRMDRKGHVLSASIAGSSGHALLDDETLALVHRAEPLPSPPDAIAGETITLTVPVEFYINQGEK</sequence>
<organism evidence="13 14">
    <name type="scientific">Acetobacter musti</name>
    <dbReference type="NCBI Taxonomy" id="864732"/>
    <lineage>
        <taxon>Bacteria</taxon>
        <taxon>Pseudomonadati</taxon>
        <taxon>Pseudomonadota</taxon>
        <taxon>Alphaproteobacteria</taxon>
        <taxon>Acetobacterales</taxon>
        <taxon>Acetobacteraceae</taxon>
        <taxon>Acetobacter</taxon>
    </lineage>
</organism>
<feature type="compositionally biased region" description="Low complexity" evidence="10">
    <location>
        <begin position="90"/>
        <end position="101"/>
    </location>
</feature>
<evidence type="ECO:0000256" key="2">
    <source>
        <dbReference type="ARBA" id="ARBA00006555"/>
    </source>
</evidence>
<feature type="domain" description="TonB C-terminal" evidence="12">
    <location>
        <begin position="185"/>
        <end position="280"/>
    </location>
</feature>
<evidence type="ECO:0000313" key="14">
    <source>
        <dbReference type="Proteomes" id="UP000635278"/>
    </source>
</evidence>
<dbReference type="Proteomes" id="UP000635278">
    <property type="component" value="Unassembled WGS sequence"/>
</dbReference>
<comment type="similarity">
    <text evidence="2">Belongs to the TonB family.</text>
</comment>
<feature type="region of interest" description="Disordered" evidence="10">
    <location>
        <begin position="77"/>
        <end position="182"/>
    </location>
</feature>
<evidence type="ECO:0000256" key="5">
    <source>
        <dbReference type="ARBA" id="ARBA00022519"/>
    </source>
</evidence>
<accession>A0ABX0JRA8</accession>
<evidence type="ECO:0000256" key="3">
    <source>
        <dbReference type="ARBA" id="ARBA00022448"/>
    </source>
</evidence>
<dbReference type="NCBIfam" id="TIGR01352">
    <property type="entry name" value="tonB_Cterm"/>
    <property type="match status" value="1"/>
</dbReference>
<protein>
    <submittedName>
        <fullName evidence="13">TonB family protein</fullName>
    </submittedName>
</protein>
<evidence type="ECO:0000256" key="9">
    <source>
        <dbReference type="ARBA" id="ARBA00023136"/>
    </source>
</evidence>
<keyword evidence="6 11" id="KW-0812">Transmembrane</keyword>
<feature type="compositionally biased region" description="Polar residues" evidence="10">
    <location>
        <begin position="166"/>
        <end position="182"/>
    </location>
</feature>
<dbReference type="PROSITE" id="PS52015">
    <property type="entry name" value="TONB_CTD"/>
    <property type="match status" value="1"/>
</dbReference>
<keyword evidence="9 11" id="KW-0472">Membrane</keyword>
<dbReference type="PANTHER" id="PTHR33446:SF2">
    <property type="entry name" value="PROTEIN TONB"/>
    <property type="match status" value="1"/>
</dbReference>
<keyword evidence="5" id="KW-0997">Cell inner membrane</keyword>
<feature type="compositionally biased region" description="Low complexity" evidence="10">
    <location>
        <begin position="148"/>
        <end position="165"/>
    </location>
</feature>
<keyword evidence="14" id="KW-1185">Reference proteome</keyword>
<keyword evidence="8 11" id="KW-1133">Transmembrane helix</keyword>
<dbReference type="Gene3D" id="3.30.1150.10">
    <property type="match status" value="1"/>
</dbReference>
<comment type="subcellular location">
    <subcellularLocation>
        <location evidence="1">Cell inner membrane</location>
        <topology evidence="1">Single-pass membrane protein</topology>
        <orientation evidence="1">Periplasmic side</orientation>
    </subcellularLocation>
</comment>
<evidence type="ECO:0000256" key="11">
    <source>
        <dbReference type="SAM" id="Phobius"/>
    </source>
</evidence>
<keyword evidence="7" id="KW-0653">Protein transport</keyword>